<dbReference type="STRING" id="4572.M7ZQX7"/>
<dbReference type="GO" id="GO:0009507">
    <property type="term" value="C:chloroplast"/>
    <property type="evidence" value="ECO:0007669"/>
    <property type="project" value="TreeGrafter"/>
</dbReference>
<protein>
    <submittedName>
        <fullName evidence="1">Clathrin heavy chain</fullName>
    </submittedName>
</protein>
<dbReference type="GO" id="GO:0071439">
    <property type="term" value="C:clathrin complex"/>
    <property type="evidence" value="ECO:0007669"/>
    <property type="project" value="TreeGrafter"/>
</dbReference>
<dbReference type="SUPFAM" id="SSF48371">
    <property type="entry name" value="ARM repeat"/>
    <property type="match status" value="2"/>
</dbReference>
<dbReference type="Gene3D" id="1.25.40.30">
    <property type="match status" value="1"/>
</dbReference>
<evidence type="ECO:0000313" key="1">
    <source>
        <dbReference type="EMBL" id="EMS54775.1"/>
    </source>
</evidence>
<dbReference type="GO" id="GO:0006898">
    <property type="term" value="P:receptor-mediated endocytosis"/>
    <property type="evidence" value="ECO:0007669"/>
    <property type="project" value="TreeGrafter"/>
</dbReference>
<dbReference type="PANTHER" id="PTHR10292">
    <property type="entry name" value="CLATHRIN HEAVY CHAIN RELATED"/>
    <property type="match status" value="1"/>
</dbReference>
<dbReference type="EMBL" id="KD178105">
    <property type="protein sequence ID" value="EMS54775.1"/>
    <property type="molecule type" value="Genomic_DNA"/>
</dbReference>
<dbReference type="GO" id="GO:0005794">
    <property type="term" value="C:Golgi apparatus"/>
    <property type="evidence" value="ECO:0007669"/>
    <property type="project" value="TreeGrafter"/>
</dbReference>
<dbReference type="InterPro" id="IPR012331">
    <property type="entry name" value="Clathrin_H-chain_linker"/>
</dbReference>
<dbReference type="GO" id="GO:0032051">
    <property type="term" value="F:clathrin light chain binding"/>
    <property type="evidence" value="ECO:0007669"/>
    <property type="project" value="TreeGrafter"/>
</dbReference>
<dbReference type="PANTHER" id="PTHR10292:SF1">
    <property type="entry name" value="CLATHRIN HEAVY CHAIN"/>
    <property type="match status" value="1"/>
</dbReference>
<dbReference type="GO" id="GO:0009506">
    <property type="term" value="C:plasmodesma"/>
    <property type="evidence" value="ECO:0007669"/>
    <property type="project" value="TreeGrafter"/>
</dbReference>
<dbReference type="GO" id="GO:0005886">
    <property type="term" value="C:plasma membrane"/>
    <property type="evidence" value="ECO:0007669"/>
    <property type="project" value="TreeGrafter"/>
</dbReference>
<dbReference type="AlphaFoldDB" id="M7ZQX7"/>
<accession>M7ZQX7</accession>
<gene>
    <name evidence="1" type="ORF">TRIUR3_17737</name>
</gene>
<dbReference type="InterPro" id="IPR016024">
    <property type="entry name" value="ARM-type_fold"/>
</dbReference>
<proteinExistence type="predicted"/>
<sequence length="388" mass="43813">MDEAGNRRRRSFQYRGFGGCAGLEQPTMDSLFELSLQRIGAGYPRHQRTANIPSVNISILCLKVLLLGSFAIFVLQMQSVPVQDGQTPPLNKKNLLENWLAEDKLECSEELGDLVKMVDNDLALKIYIKAMATPKVVTAFAERRDFDKILIYSKQALVEFFGTLSKEWALECMKDLLLVNLRGNLQIVVQILLTICTQTICSGISVTLINLQKVNPGNAPLVVGQLLDDECTEDFIKGLILSVRSLLPVEPLVDECEKRRGQCDEELVNVTNKNLLFKLQARYVVERMDGDLWDKVLQRDNEYRRQFIDQVVSTALPESKSPEQNSAFSGNFNLQNLLILIAIKADSSRVMDIERDEEFAFCVEEDAVWNQVADAVRNQVAKAQLHDK</sequence>
<dbReference type="eggNOG" id="KOG0985">
    <property type="taxonomic scope" value="Eukaryota"/>
</dbReference>
<organism evidence="1">
    <name type="scientific">Triticum urartu</name>
    <name type="common">Red wild einkorn</name>
    <name type="synonym">Crithodium urartu</name>
    <dbReference type="NCBI Taxonomy" id="4572"/>
    <lineage>
        <taxon>Eukaryota</taxon>
        <taxon>Viridiplantae</taxon>
        <taxon>Streptophyta</taxon>
        <taxon>Embryophyta</taxon>
        <taxon>Tracheophyta</taxon>
        <taxon>Spermatophyta</taxon>
        <taxon>Magnoliopsida</taxon>
        <taxon>Liliopsida</taxon>
        <taxon>Poales</taxon>
        <taxon>Poaceae</taxon>
        <taxon>BOP clade</taxon>
        <taxon>Pooideae</taxon>
        <taxon>Triticodae</taxon>
        <taxon>Triticeae</taxon>
        <taxon>Triticinae</taxon>
        <taxon>Triticum</taxon>
    </lineage>
</organism>
<name>M7ZQX7_TRIUA</name>
<reference evidence="1" key="1">
    <citation type="journal article" date="2013" name="Nature">
        <title>Draft genome of the wheat A-genome progenitor Triticum urartu.</title>
        <authorList>
            <person name="Ling H.Q."/>
            <person name="Zhao S."/>
            <person name="Liu D."/>
            <person name="Wang J."/>
            <person name="Sun H."/>
            <person name="Zhang C."/>
            <person name="Fan H."/>
            <person name="Li D."/>
            <person name="Dong L."/>
            <person name="Tao Y."/>
            <person name="Gao C."/>
            <person name="Wu H."/>
            <person name="Li Y."/>
            <person name="Cui Y."/>
            <person name="Guo X."/>
            <person name="Zheng S."/>
            <person name="Wang B."/>
            <person name="Yu K."/>
            <person name="Liang Q."/>
            <person name="Yang W."/>
            <person name="Lou X."/>
            <person name="Chen J."/>
            <person name="Feng M."/>
            <person name="Jian J."/>
            <person name="Zhang X."/>
            <person name="Luo G."/>
            <person name="Jiang Y."/>
            <person name="Liu J."/>
            <person name="Wang Z."/>
            <person name="Sha Y."/>
            <person name="Zhang B."/>
            <person name="Wu H."/>
            <person name="Tang D."/>
            <person name="Shen Q."/>
            <person name="Xue P."/>
            <person name="Zou S."/>
            <person name="Wang X."/>
            <person name="Liu X."/>
            <person name="Wang F."/>
            <person name="Yang Y."/>
            <person name="An X."/>
            <person name="Dong Z."/>
            <person name="Zhang K."/>
            <person name="Zhang X."/>
            <person name="Luo M.C."/>
            <person name="Dvorak J."/>
            <person name="Tong Y."/>
            <person name="Wang J."/>
            <person name="Yang H."/>
            <person name="Li Z."/>
            <person name="Wang D."/>
            <person name="Zhang A."/>
            <person name="Wang J."/>
        </authorList>
    </citation>
    <scope>NUCLEOTIDE SEQUENCE</scope>
</reference>